<evidence type="ECO:0000256" key="4">
    <source>
        <dbReference type="ARBA" id="ARBA00023163"/>
    </source>
</evidence>
<name>A0ABV5ZRY9_9PSEU</name>
<dbReference type="InterPro" id="IPR036244">
    <property type="entry name" value="TipA-like_antibiotic-bd"/>
</dbReference>
<evidence type="ECO:0000256" key="2">
    <source>
        <dbReference type="ARBA" id="ARBA00023125"/>
    </source>
</evidence>
<dbReference type="Pfam" id="PF13411">
    <property type="entry name" value="MerR_1"/>
    <property type="match status" value="1"/>
</dbReference>
<keyword evidence="1" id="KW-0805">Transcription regulation</keyword>
<evidence type="ECO:0000313" key="7">
    <source>
        <dbReference type="Proteomes" id="UP001589693"/>
    </source>
</evidence>
<dbReference type="Pfam" id="PF07739">
    <property type="entry name" value="TipAS"/>
    <property type="match status" value="1"/>
</dbReference>
<accession>A0ABV5ZRY9</accession>
<keyword evidence="3" id="KW-0010">Activator</keyword>
<dbReference type="InterPro" id="IPR012925">
    <property type="entry name" value="TipAS_dom"/>
</dbReference>
<gene>
    <name evidence="6" type="ORF">ACFFQA_06870</name>
</gene>
<dbReference type="PROSITE" id="PS00552">
    <property type="entry name" value="HTH_MERR_1"/>
    <property type="match status" value="1"/>
</dbReference>
<proteinExistence type="predicted"/>
<dbReference type="Gene3D" id="1.10.490.50">
    <property type="entry name" value="Antibiotic binding domain of TipA-like multidrug resistance regulators"/>
    <property type="match status" value="1"/>
</dbReference>
<dbReference type="PANTHER" id="PTHR30204">
    <property type="entry name" value="REDOX-CYCLING DRUG-SENSING TRANSCRIPTIONAL ACTIVATOR SOXR"/>
    <property type="match status" value="1"/>
</dbReference>
<dbReference type="InterPro" id="IPR009061">
    <property type="entry name" value="DNA-bd_dom_put_sf"/>
</dbReference>
<evidence type="ECO:0000256" key="3">
    <source>
        <dbReference type="ARBA" id="ARBA00023159"/>
    </source>
</evidence>
<protein>
    <submittedName>
        <fullName evidence="6">MerR family transcriptional regulator</fullName>
    </submittedName>
</protein>
<dbReference type="InterPro" id="IPR000551">
    <property type="entry name" value="MerR-type_HTH_dom"/>
</dbReference>
<dbReference type="SMART" id="SM00422">
    <property type="entry name" value="HTH_MERR"/>
    <property type="match status" value="1"/>
</dbReference>
<comment type="caution">
    <text evidence="6">The sequence shown here is derived from an EMBL/GenBank/DDBJ whole genome shotgun (WGS) entry which is preliminary data.</text>
</comment>
<evidence type="ECO:0000256" key="1">
    <source>
        <dbReference type="ARBA" id="ARBA00023015"/>
    </source>
</evidence>
<reference evidence="6 7" key="1">
    <citation type="submission" date="2024-09" db="EMBL/GenBank/DDBJ databases">
        <authorList>
            <person name="Sun Q."/>
            <person name="Mori K."/>
        </authorList>
    </citation>
    <scope>NUCLEOTIDE SEQUENCE [LARGE SCALE GENOMIC DNA]</scope>
    <source>
        <strain evidence="6 7">TBRC 7907</strain>
    </source>
</reference>
<dbReference type="Gene3D" id="1.10.1660.10">
    <property type="match status" value="1"/>
</dbReference>
<dbReference type="InterPro" id="IPR047057">
    <property type="entry name" value="MerR_fam"/>
</dbReference>
<keyword evidence="2" id="KW-0238">DNA-binding</keyword>
<dbReference type="PRINTS" id="PR00040">
    <property type="entry name" value="HTHMERR"/>
</dbReference>
<dbReference type="Proteomes" id="UP001589693">
    <property type="component" value="Unassembled WGS sequence"/>
</dbReference>
<dbReference type="EMBL" id="JBHLZU010000006">
    <property type="protein sequence ID" value="MFB9903653.1"/>
    <property type="molecule type" value="Genomic_DNA"/>
</dbReference>
<dbReference type="SUPFAM" id="SSF46955">
    <property type="entry name" value="Putative DNA-binding domain"/>
    <property type="match status" value="1"/>
</dbReference>
<dbReference type="PANTHER" id="PTHR30204:SF90">
    <property type="entry name" value="HTH-TYPE TRANSCRIPTIONAL ACTIVATOR MTA"/>
    <property type="match status" value="1"/>
</dbReference>
<dbReference type="RefSeq" id="WP_377850808.1">
    <property type="nucleotide sequence ID" value="NZ_JBHLZU010000006.1"/>
</dbReference>
<evidence type="ECO:0000313" key="6">
    <source>
        <dbReference type="EMBL" id="MFB9903653.1"/>
    </source>
</evidence>
<dbReference type="SUPFAM" id="SSF89082">
    <property type="entry name" value="Antibiotic binding domain of TipA-like multidrug resistance regulators"/>
    <property type="match status" value="1"/>
</dbReference>
<keyword evidence="7" id="KW-1185">Reference proteome</keyword>
<keyword evidence="4" id="KW-0804">Transcription</keyword>
<organism evidence="6 7">
    <name type="scientific">Allokutzneria oryzae</name>
    <dbReference type="NCBI Taxonomy" id="1378989"/>
    <lineage>
        <taxon>Bacteria</taxon>
        <taxon>Bacillati</taxon>
        <taxon>Actinomycetota</taxon>
        <taxon>Actinomycetes</taxon>
        <taxon>Pseudonocardiales</taxon>
        <taxon>Pseudonocardiaceae</taxon>
        <taxon>Allokutzneria</taxon>
    </lineage>
</organism>
<evidence type="ECO:0000259" key="5">
    <source>
        <dbReference type="PROSITE" id="PS50937"/>
    </source>
</evidence>
<dbReference type="PROSITE" id="PS50937">
    <property type="entry name" value="HTH_MERR_2"/>
    <property type="match status" value="1"/>
</dbReference>
<dbReference type="CDD" id="cd01106">
    <property type="entry name" value="HTH_TipAL-Mta"/>
    <property type="match status" value="1"/>
</dbReference>
<feature type="domain" description="HTH merR-type" evidence="5">
    <location>
        <begin position="1"/>
        <end position="71"/>
    </location>
</feature>
<sequence>MSYTVGQVAAFARVTVRTLHHYDEIGLLSPGGRTAAGYRRYDDADLERLHRILSYRELGFPLDEIATIVTDPDTDTMGHLRRQRALLLARIDRLQDMVTAVNREMEAQRMGIPLTPEERFEIFGEWQPADGYGERAEQRWGHTEEWQQAQKTMSQFSKEDFVRMQAEQAEWVERLLVALDEGVAADSERAMDLAEAHRRLIGALYDCSYERHQQIAELYVTDAEQLAFVVPPGKQRPGIGEFIRDAVRANAARHVN</sequence>